<dbReference type="Proteomes" id="UP000683310">
    <property type="component" value="Chromosome"/>
</dbReference>
<dbReference type="EMBL" id="CP074371">
    <property type="protein sequence ID" value="QVI20252.1"/>
    <property type="molecule type" value="Genomic_DNA"/>
</dbReference>
<evidence type="ECO:0000313" key="2">
    <source>
        <dbReference type="EMBL" id="QVI20252.1"/>
    </source>
</evidence>
<proteinExistence type="predicted"/>
<feature type="domain" description="PPM-type phosphatase" evidence="1">
    <location>
        <begin position="77"/>
        <end position="319"/>
    </location>
</feature>
<dbReference type="InterPro" id="IPR001932">
    <property type="entry name" value="PPM-type_phosphatase-like_dom"/>
</dbReference>
<accession>A0ABX8CJV2</accession>
<dbReference type="SUPFAM" id="SSF81606">
    <property type="entry name" value="PP2C-like"/>
    <property type="match status" value="1"/>
</dbReference>
<dbReference type="PROSITE" id="PS51746">
    <property type="entry name" value="PPM_2"/>
    <property type="match status" value="1"/>
</dbReference>
<protein>
    <submittedName>
        <fullName evidence="2">Protein serine/threonine phosphatase 2C family protein</fullName>
    </submittedName>
</protein>
<evidence type="ECO:0000313" key="3">
    <source>
        <dbReference type="Proteomes" id="UP000683310"/>
    </source>
</evidence>
<organism evidence="2 3">
    <name type="scientific">Nocardia tengchongensis</name>
    <dbReference type="NCBI Taxonomy" id="2055889"/>
    <lineage>
        <taxon>Bacteria</taxon>
        <taxon>Bacillati</taxon>
        <taxon>Actinomycetota</taxon>
        <taxon>Actinomycetes</taxon>
        <taxon>Mycobacteriales</taxon>
        <taxon>Nocardiaceae</taxon>
        <taxon>Nocardia</taxon>
    </lineage>
</organism>
<dbReference type="InterPro" id="IPR036457">
    <property type="entry name" value="PPM-type-like_dom_sf"/>
</dbReference>
<dbReference type="Pfam" id="PF13672">
    <property type="entry name" value="PP2C_2"/>
    <property type="match status" value="1"/>
</dbReference>
<dbReference type="CDD" id="cd00143">
    <property type="entry name" value="PP2Cc"/>
    <property type="match status" value="1"/>
</dbReference>
<keyword evidence="3" id="KW-1185">Reference proteome</keyword>
<name>A0ABX8CJV2_9NOCA</name>
<gene>
    <name evidence="2" type="ORF">KHQ06_29225</name>
</gene>
<dbReference type="SMART" id="SM00331">
    <property type="entry name" value="PP2C_SIG"/>
    <property type="match status" value="1"/>
</dbReference>
<reference evidence="2 3" key="1">
    <citation type="submission" date="2021-04" db="EMBL/GenBank/DDBJ databases">
        <title>Nocardia tengchongensis.</title>
        <authorList>
            <person name="Zhuang k."/>
            <person name="Ran Y."/>
            <person name="Li W."/>
        </authorList>
    </citation>
    <scope>NUCLEOTIDE SEQUENCE [LARGE SCALE GENOMIC DNA]</scope>
    <source>
        <strain evidence="2 3">CFH S0057</strain>
    </source>
</reference>
<dbReference type="SMART" id="SM00332">
    <property type="entry name" value="PP2Cc"/>
    <property type="match status" value="1"/>
</dbReference>
<dbReference type="Gene3D" id="3.60.40.10">
    <property type="entry name" value="PPM-type phosphatase domain"/>
    <property type="match status" value="1"/>
</dbReference>
<sequence>MTATTEETAGCPACGARVLAADRFCEDCGAGLGTHDTESVAAQCLSCATGTLDANGCCRVCGRQPAVADRRKLDLGALAAVTDRGKRHAHNEDATALRVLDATRILVVCDGVSSSDHAATAADRAAATAADRLTTELSRGVGSEAATIRAIGAAADAVAALGESGDRTPSCTIVTAVVTPSAVTVGSIGDSRAYWLSTDPAALPPRRVSIDDSVAAGLMELGVDETTAMSMPTAHTLTAWLGADADAVRPHILTFAPDGPGAVLLCSDGLWNYFPTAAALTELAFPDARAAPLATAHRLADLALAAGGSDNITVAVAPFPSPSRSPRP</sequence>
<evidence type="ECO:0000259" key="1">
    <source>
        <dbReference type="PROSITE" id="PS51746"/>
    </source>
</evidence>